<organism evidence="1">
    <name type="scientific">viral metagenome</name>
    <dbReference type="NCBI Taxonomy" id="1070528"/>
    <lineage>
        <taxon>unclassified sequences</taxon>
        <taxon>metagenomes</taxon>
        <taxon>organismal metagenomes</taxon>
    </lineage>
</organism>
<proteinExistence type="predicted"/>
<protein>
    <submittedName>
        <fullName evidence="1">Uncharacterized protein</fullName>
    </submittedName>
</protein>
<dbReference type="EMBL" id="MN739365">
    <property type="protein sequence ID" value="QHT01182.1"/>
    <property type="molecule type" value="Genomic_DNA"/>
</dbReference>
<reference evidence="1" key="1">
    <citation type="journal article" date="2020" name="Nature">
        <title>Giant virus diversity and host interactions through global metagenomics.</title>
        <authorList>
            <person name="Schulz F."/>
            <person name="Roux S."/>
            <person name="Paez-Espino D."/>
            <person name="Jungbluth S."/>
            <person name="Walsh D.A."/>
            <person name="Denef V.J."/>
            <person name="McMahon K.D."/>
            <person name="Konstantinidis K.T."/>
            <person name="Eloe-Fadrosh E.A."/>
            <person name="Kyrpides N.C."/>
            <person name="Woyke T."/>
        </authorList>
    </citation>
    <scope>NUCLEOTIDE SEQUENCE</scope>
    <source>
        <strain evidence="1">GVMAG-M-3300020192-26</strain>
    </source>
</reference>
<evidence type="ECO:0000313" key="1">
    <source>
        <dbReference type="EMBL" id="QHT01182.1"/>
    </source>
</evidence>
<accession>A0A6C0CAQ2</accession>
<dbReference type="AlphaFoldDB" id="A0A6C0CAQ2"/>
<name>A0A6C0CAQ2_9ZZZZ</name>
<sequence>MSTNKNRCTTCLNYKEVTCGFCSRGQNNCIRCNGKGYNVEFIREKNGASYVNKSIQRKCISCSGGKKTCNRCHGRGKVRCEKC</sequence>